<keyword evidence="8" id="KW-0547">Nucleotide-binding</keyword>
<feature type="domain" description="Protein kinase" evidence="16">
    <location>
        <begin position="1"/>
        <end position="257"/>
    </location>
</feature>
<dbReference type="Ensembl" id="ENSCCET00000031284.1">
    <property type="protein sequence ID" value="ENSCCEP00000020562.1"/>
    <property type="gene ID" value="ENSCCEG00000018686.1"/>
</dbReference>
<dbReference type="InterPro" id="IPR008271">
    <property type="entry name" value="Ser/Thr_kinase_AS"/>
</dbReference>
<evidence type="ECO:0000313" key="18">
    <source>
        <dbReference type="Proteomes" id="UP000694410"/>
    </source>
</evidence>
<evidence type="ECO:0000256" key="11">
    <source>
        <dbReference type="ARBA" id="ARBA00023200"/>
    </source>
</evidence>
<dbReference type="SMART" id="SM00220">
    <property type="entry name" value="S_TKc"/>
    <property type="match status" value="1"/>
</dbReference>
<evidence type="ECO:0000259" key="16">
    <source>
        <dbReference type="PROSITE" id="PS50011"/>
    </source>
</evidence>
<dbReference type="InterPro" id="IPR000719">
    <property type="entry name" value="Prot_kinase_dom"/>
</dbReference>
<dbReference type="InterPro" id="IPR051138">
    <property type="entry name" value="PIM_Ser/Thr_kinase"/>
</dbReference>
<dbReference type="GO" id="GO:0043066">
    <property type="term" value="P:negative regulation of apoptotic process"/>
    <property type="evidence" value="ECO:0007669"/>
    <property type="project" value="InterPro"/>
</dbReference>
<reference evidence="17" key="1">
    <citation type="submission" date="2025-08" db="UniProtKB">
        <authorList>
            <consortium name="Ensembl"/>
        </authorList>
    </citation>
    <scope>IDENTIFICATION</scope>
</reference>
<evidence type="ECO:0000256" key="13">
    <source>
        <dbReference type="ARBA" id="ARBA00048679"/>
    </source>
</evidence>
<dbReference type="InterPro" id="IPR017348">
    <property type="entry name" value="PIM1/2/3"/>
</dbReference>
<evidence type="ECO:0000256" key="3">
    <source>
        <dbReference type="ARBA" id="ARBA00012513"/>
    </source>
</evidence>
<keyword evidence="5" id="KW-0723">Serine/threonine-protein kinase</keyword>
<dbReference type="PIRSF" id="PIRSF037993">
    <property type="entry name" value="STPK_Pim-1"/>
    <property type="match status" value="1"/>
</dbReference>
<evidence type="ECO:0000313" key="17">
    <source>
        <dbReference type="Ensembl" id="ENSCCEP00000020562.1"/>
    </source>
</evidence>
<reference evidence="17" key="2">
    <citation type="submission" date="2025-09" db="UniProtKB">
        <authorList>
            <consortium name="Ensembl"/>
        </authorList>
    </citation>
    <scope>IDENTIFICATION</scope>
</reference>
<evidence type="ECO:0000256" key="6">
    <source>
        <dbReference type="ARBA" id="ARBA00022553"/>
    </source>
</evidence>
<dbReference type="Proteomes" id="UP000694410">
    <property type="component" value="Unplaced"/>
</dbReference>
<dbReference type="AlphaFoldDB" id="A0A8C0ZH80"/>
<evidence type="ECO:0000256" key="14">
    <source>
        <dbReference type="PIRSR" id="PIRSR037993-1"/>
    </source>
</evidence>
<evidence type="ECO:0000256" key="12">
    <source>
        <dbReference type="ARBA" id="ARBA00047899"/>
    </source>
</evidence>
<dbReference type="GO" id="GO:0004674">
    <property type="term" value="F:protein serine/threonine kinase activity"/>
    <property type="evidence" value="ECO:0007669"/>
    <property type="project" value="UniProtKB-KW"/>
</dbReference>
<evidence type="ECO:0000256" key="7">
    <source>
        <dbReference type="ARBA" id="ARBA00022679"/>
    </source>
</evidence>
<evidence type="ECO:0000256" key="15">
    <source>
        <dbReference type="PIRSR" id="PIRSR037993-2"/>
    </source>
</evidence>
<gene>
    <name evidence="17" type="primary">LOC111942378</name>
</gene>
<keyword evidence="18" id="KW-1185">Reference proteome</keyword>
<evidence type="ECO:0000256" key="2">
    <source>
        <dbReference type="ARBA" id="ARBA00005505"/>
    </source>
</evidence>
<keyword evidence="11" id="KW-1035">Host cytoplasm</keyword>
<comment type="catalytic activity">
    <reaction evidence="13">
        <text>L-seryl-[protein] + ATP = O-phospho-L-seryl-[protein] + ADP + H(+)</text>
        <dbReference type="Rhea" id="RHEA:17989"/>
        <dbReference type="Rhea" id="RHEA-COMP:9863"/>
        <dbReference type="Rhea" id="RHEA-COMP:11604"/>
        <dbReference type="ChEBI" id="CHEBI:15378"/>
        <dbReference type="ChEBI" id="CHEBI:29999"/>
        <dbReference type="ChEBI" id="CHEBI:30616"/>
        <dbReference type="ChEBI" id="CHEBI:83421"/>
        <dbReference type="ChEBI" id="CHEBI:456216"/>
        <dbReference type="EC" id="2.7.11.1"/>
    </reaction>
</comment>
<evidence type="ECO:0000256" key="8">
    <source>
        <dbReference type="ARBA" id="ARBA00022741"/>
    </source>
</evidence>
<feature type="active site" description="Proton acceptor" evidence="14">
    <location>
        <position position="50"/>
    </location>
</feature>
<dbReference type="SUPFAM" id="SSF56112">
    <property type="entry name" value="Protein kinase-like (PK-like)"/>
    <property type="match status" value="1"/>
</dbReference>
<evidence type="ECO:0000256" key="1">
    <source>
        <dbReference type="ARBA" id="ARBA00004192"/>
    </source>
</evidence>
<keyword evidence="7" id="KW-0808">Transferase</keyword>
<evidence type="ECO:0000256" key="9">
    <source>
        <dbReference type="ARBA" id="ARBA00022777"/>
    </source>
</evidence>
<feature type="binding site" evidence="15">
    <location>
        <position position="11"/>
    </location>
    <ligand>
        <name>ATP</name>
        <dbReference type="ChEBI" id="CHEBI:30616"/>
    </ligand>
</feature>
<accession>A0A8C0ZH80</accession>
<dbReference type="Pfam" id="PF00069">
    <property type="entry name" value="Pkinase"/>
    <property type="match status" value="1"/>
</dbReference>
<proteinExistence type="inferred from homology"/>
<dbReference type="GO" id="GO:0005524">
    <property type="term" value="F:ATP binding"/>
    <property type="evidence" value="ECO:0007669"/>
    <property type="project" value="UniProtKB-KW"/>
</dbReference>
<comment type="similarity">
    <text evidence="2">Belongs to the protein kinase superfamily. CAMK Ser/Thr protein kinase family. PIM subfamily.</text>
</comment>
<dbReference type="GO" id="GO:0005737">
    <property type="term" value="C:cytoplasm"/>
    <property type="evidence" value="ECO:0007669"/>
    <property type="project" value="TreeGrafter"/>
</dbReference>
<comment type="subcellular location">
    <subcellularLocation>
        <location evidence="1">Host cytoplasm</location>
    </subcellularLocation>
</comment>
<organism evidence="17 18">
    <name type="scientific">Cyanistes caeruleus</name>
    <name type="common">Eurasian blue tit</name>
    <name type="synonym">Parus caeruleus</name>
    <dbReference type="NCBI Taxonomy" id="156563"/>
    <lineage>
        <taxon>Eukaryota</taxon>
        <taxon>Metazoa</taxon>
        <taxon>Chordata</taxon>
        <taxon>Craniata</taxon>
        <taxon>Vertebrata</taxon>
        <taxon>Euteleostomi</taxon>
        <taxon>Archelosauria</taxon>
        <taxon>Archosauria</taxon>
        <taxon>Dinosauria</taxon>
        <taxon>Saurischia</taxon>
        <taxon>Theropoda</taxon>
        <taxon>Coelurosauria</taxon>
        <taxon>Aves</taxon>
        <taxon>Neognathae</taxon>
        <taxon>Neoaves</taxon>
        <taxon>Telluraves</taxon>
        <taxon>Australaves</taxon>
        <taxon>Passeriformes</taxon>
        <taxon>Paridae</taxon>
        <taxon>Cyanistes</taxon>
    </lineage>
</organism>
<dbReference type="PANTHER" id="PTHR22984">
    <property type="entry name" value="SERINE/THREONINE-PROTEIN KINASE PIM"/>
    <property type="match status" value="1"/>
</dbReference>
<dbReference type="PROSITE" id="PS50011">
    <property type="entry name" value="PROTEIN_KINASE_DOM"/>
    <property type="match status" value="1"/>
</dbReference>
<dbReference type="PROSITE" id="PS00108">
    <property type="entry name" value="PROTEIN_KINASE_ST"/>
    <property type="match status" value="1"/>
</dbReference>
<comment type="catalytic activity">
    <reaction evidence="12">
        <text>L-threonyl-[protein] + ATP = O-phospho-L-threonyl-[protein] + ADP + H(+)</text>
        <dbReference type="Rhea" id="RHEA:46608"/>
        <dbReference type="Rhea" id="RHEA-COMP:11060"/>
        <dbReference type="Rhea" id="RHEA-COMP:11605"/>
        <dbReference type="ChEBI" id="CHEBI:15378"/>
        <dbReference type="ChEBI" id="CHEBI:30013"/>
        <dbReference type="ChEBI" id="CHEBI:30616"/>
        <dbReference type="ChEBI" id="CHEBI:61977"/>
        <dbReference type="ChEBI" id="CHEBI:456216"/>
        <dbReference type="EC" id="2.7.11.1"/>
    </reaction>
</comment>
<evidence type="ECO:0000256" key="10">
    <source>
        <dbReference type="ARBA" id="ARBA00022840"/>
    </source>
</evidence>
<evidence type="ECO:0000256" key="4">
    <source>
        <dbReference type="ARBA" id="ARBA00016885"/>
    </source>
</evidence>
<dbReference type="InterPro" id="IPR011009">
    <property type="entry name" value="Kinase-like_dom_sf"/>
</dbReference>
<dbReference type="Gene3D" id="1.10.510.10">
    <property type="entry name" value="Transferase(Phosphotransferase) domain 1"/>
    <property type="match status" value="1"/>
</dbReference>
<keyword evidence="6" id="KW-0597">Phosphoprotein</keyword>
<feature type="binding site" evidence="15">
    <location>
        <position position="4"/>
    </location>
    <ligand>
        <name>ATP</name>
        <dbReference type="ChEBI" id="CHEBI:30616"/>
    </ligand>
</feature>
<sequence length="263" mass="29721">MVLECPEQCQDLQRLIRAHRFLSEEEARELFRQVLEAVRHCTSCGVLHRDIKPENILVDLDTGQAKLTDFGCGTYLQETAYTQFAGTPSYSPPEWTDFGWYHGEAATVWTLGILLHGMVCGEHPFRRGRNISWAQLPLLQWLSQGGSSSLGTGGTPMLGDSSGLVSIPLWQLLRRWYMSCSPALLQNKELMGKFSPSSEHIQHGLDMGIVGQSRQEPSPTDQWFVVSLPRSALIRWCLSLHSLDRPSLEDLFCDPWMQDIHLP</sequence>
<evidence type="ECO:0000256" key="5">
    <source>
        <dbReference type="ARBA" id="ARBA00022527"/>
    </source>
</evidence>
<dbReference type="PANTHER" id="PTHR22984:SF25">
    <property type="entry name" value="PROTEIN KINASE DOMAIN-CONTAINING PROTEIN"/>
    <property type="match status" value="1"/>
</dbReference>
<keyword evidence="10 15" id="KW-0067">ATP-binding</keyword>
<keyword evidence="9" id="KW-0418">Kinase</keyword>
<name>A0A8C0ZH80_CYACU</name>
<dbReference type="EC" id="2.7.11.1" evidence="3"/>
<protein>
    <recommendedName>
        <fullName evidence="4">Serine/threonine-protein kinase 1</fullName>
        <ecNumber evidence="3">2.7.11.1</ecNumber>
    </recommendedName>
</protein>